<keyword evidence="1" id="KW-0472">Membrane</keyword>
<accession>A0A418PMJ1</accession>
<name>A0A418PMJ1_9BACT</name>
<dbReference type="GO" id="GO:0016020">
    <property type="term" value="C:membrane"/>
    <property type="evidence" value="ECO:0007669"/>
    <property type="project" value="TreeGrafter"/>
</dbReference>
<keyword evidence="3" id="KW-0808">Transferase</keyword>
<dbReference type="OrthoDB" id="9796461at2"/>
<evidence type="ECO:0000313" key="4">
    <source>
        <dbReference type="Proteomes" id="UP000283522"/>
    </source>
</evidence>
<gene>
    <name evidence="3" type="ORF">D0X99_19560</name>
</gene>
<feature type="domain" description="Acyltransferase 3" evidence="2">
    <location>
        <begin position="10"/>
        <end position="323"/>
    </location>
</feature>
<dbReference type="InterPro" id="IPR002656">
    <property type="entry name" value="Acyl_transf_3_dom"/>
</dbReference>
<evidence type="ECO:0000256" key="1">
    <source>
        <dbReference type="SAM" id="Phobius"/>
    </source>
</evidence>
<proteinExistence type="predicted"/>
<dbReference type="PANTHER" id="PTHR23028">
    <property type="entry name" value="ACETYLTRANSFERASE"/>
    <property type="match status" value="1"/>
</dbReference>
<feature type="transmembrane region" description="Helical" evidence="1">
    <location>
        <begin position="221"/>
        <end position="239"/>
    </location>
</feature>
<dbReference type="GO" id="GO:0009103">
    <property type="term" value="P:lipopolysaccharide biosynthetic process"/>
    <property type="evidence" value="ECO:0007669"/>
    <property type="project" value="TreeGrafter"/>
</dbReference>
<feature type="transmembrane region" description="Helical" evidence="1">
    <location>
        <begin position="307"/>
        <end position="328"/>
    </location>
</feature>
<dbReference type="Pfam" id="PF01757">
    <property type="entry name" value="Acyl_transf_3"/>
    <property type="match status" value="1"/>
</dbReference>
<dbReference type="GO" id="GO:0016747">
    <property type="term" value="F:acyltransferase activity, transferring groups other than amino-acyl groups"/>
    <property type="evidence" value="ECO:0007669"/>
    <property type="project" value="InterPro"/>
</dbReference>
<organism evidence="3 4">
    <name type="scientific">Algoriphagus lacus</name>
    <dbReference type="NCBI Taxonomy" id="2056311"/>
    <lineage>
        <taxon>Bacteria</taxon>
        <taxon>Pseudomonadati</taxon>
        <taxon>Bacteroidota</taxon>
        <taxon>Cytophagia</taxon>
        <taxon>Cytophagales</taxon>
        <taxon>Cyclobacteriaceae</taxon>
        <taxon>Algoriphagus</taxon>
    </lineage>
</organism>
<feature type="transmembrane region" description="Helical" evidence="1">
    <location>
        <begin position="37"/>
        <end position="55"/>
    </location>
</feature>
<keyword evidence="1" id="KW-0812">Transmembrane</keyword>
<keyword evidence="4" id="KW-1185">Reference proteome</keyword>
<sequence>MKVEKLGYLPALDGLRGIAIILVLLTHANFQLGHNGIIGVHIFFALSGFLITTLILEEKHTTGNFSFFRFYKRRFLRLIPALVSLLIIVLLYAVIFQEGSQKNSLIEEIIASLFYFYNIMWIWDIGKETTLLAHSWSLSVEEQFYLVWPAFLILFQEKLKKWQFILTMFFLLVGSMVVKHIGVVGLIYNSLIHEAIFFGCLAGLTRFFYPNLYFDWRLGSILLVFIAFIGIFPSSFVQVYLTESFVGIFGILTSLIILGLFSLPSNLLTTHLSNPLLVFIGKISYSLYLWHVPIFKWFKQYSIFEPWVSFFLKFLITFLLATFSWRVLEVKFRIR</sequence>
<dbReference type="Proteomes" id="UP000283522">
    <property type="component" value="Unassembled WGS sequence"/>
</dbReference>
<feature type="transmembrane region" description="Helical" evidence="1">
    <location>
        <begin position="75"/>
        <end position="93"/>
    </location>
</feature>
<feature type="transmembrane region" description="Helical" evidence="1">
    <location>
        <begin position="276"/>
        <end position="295"/>
    </location>
</feature>
<evidence type="ECO:0000313" key="3">
    <source>
        <dbReference type="EMBL" id="RIW12282.1"/>
    </source>
</evidence>
<keyword evidence="1" id="KW-1133">Transmembrane helix</keyword>
<comment type="caution">
    <text evidence="3">The sequence shown here is derived from an EMBL/GenBank/DDBJ whole genome shotgun (WGS) entry which is preliminary data.</text>
</comment>
<feature type="transmembrane region" description="Helical" evidence="1">
    <location>
        <begin position="187"/>
        <end position="209"/>
    </location>
</feature>
<feature type="transmembrane region" description="Helical" evidence="1">
    <location>
        <begin position="105"/>
        <end position="123"/>
    </location>
</feature>
<protein>
    <submittedName>
        <fullName evidence="3">Acyltransferase</fullName>
    </submittedName>
</protein>
<evidence type="ECO:0000259" key="2">
    <source>
        <dbReference type="Pfam" id="PF01757"/>
    </source>
</evidence>
<feature type="transmembrane region" description="Helical" evidence="1">
    <location>
        <begin position="162"/>
        <end position="181"/>
    </location>
</feature>
<dbReference type="EMBL" id="QXML01000015">
    <property type="protein sequence ID" value="RIW12282.1"/>
    <property type="molecule type" value="Genomic_DNA"/>
</dbReference>
<dbReference type="PANTHER" id="PTHR23028:SF53">
    <property type="entry name" value="ACYL_TRANSF_3 DOMAIN-CONTAINING PROTEIN"/>
    <property type="match status" value="1"/>
</dbReference>
<keyword evidence="3" id="KW-0012">Acyltransferase</keyword>
<feature type="transmembrane region" description="Helical" evidence="1">
    <location>
        <begin position="6"/>
        <end position="25"/>
    </location>
</feature>
<feature type="transmembrane region" description="Helical" evidence="1">
    <location>
        <begin position="245"/>
        <end position="264"/>
    </location>
</feature>
<reference evidence="3 4" key="1">
    <citation type="submission" date="2018-09" db="EMBL/GenBank/DDBJ databases">
        <authorList>
            <person name="Wang X."/>
            <person name="Du Z."/>
        </authorList>
    </citation>
    <scope>NUCLEOTIDE SEQUENCE [LARGE SCALE GENOMIC DNA]</scope>
    <source>
        <strain evidence="3 4">N3</strain>
    </source>
</reference>
<dbReference type="AlphaFoldDB" id="A0A418PMJ1"/>
<dbReference type="InterPro" id="IPR050879">
    <property type="entry name" value="Acyltransferase_3"/>
</dbReference>
<dbReference type="RefSeq" id="WP_119479566.1">
    <property type="nucleotide sequence ID" value="NZ_QXML01000015.1"/>
</dbReference>